<keyword evidence="2" id="KW-1185">Reference proteome</keyword>
<evidence type="ECO:0000313" key="2">
    <source>
        <dbReference type="Proteomes" id="UP001157502"/>
    </source>
</evidence>
<reference evidence="1" key="1">
    <citation type="submission" date="2021-05" db="EMBL/GenBank/DDBJ databases">
        <authorList>
            <person name="Pan Q."/>
            <person name="Jouanno E."/>
            <person name="Zahm M."/>
            <person name="Klopp C."/>
            <person name="Cabau C."/>
            <person name="Louis A."/>
            <person name="Berthelot C."/>
            <person name="Parey E."/>
            <person name="Roest Crollius H."/>
            <person name="Montfort J."/>
            <person name="Robinson-Rechavi M."/>
            <person name="Bouchez O."/>
            <person name="Lampietro C."/>
            <person name="Lopez Roques C."/>
            <person name="Donnadieu C."/>
            <person name="Postlethwait J."/>
            <person name="Bobe J."/>
            <person name="Dillon D."/>
            <person name="Chandos A."/>
            <person name="von Hippel F."/>
            <person name="Guiguen Y."/>
        </authorList>
    </citation>
    <scope>NUCLEOTIDE SEQUENCE</scope>
    <source>
        <strain evidence="1">YG-Jan2019</strain>
    </source>
</reference>
<sequence length="78" mass="9056">MFSLIIATPGVHLLIRRVFKFSVFGLDFVWNCISVMCLCSLYEFNSVLHIERLSLFQVCIEIQIWGGIKPDQNKLHKV</sequence>
<comment type="caution">
    <text evidence="1">The sequence shown here is derived from an EMBL/GenBank/DDBJ whole genome shotgun (WGS) entry which is preliminary data.</text>
</comment>
<organism evidence="1 2">
    <name type="scientific">Dallia pectoralis</name>
    <name type="common">Alaska blackfish</name>
    <dbReference type="NCBI Taxonomy" id="75939"/>
    <lineage>
        <taxon>Eukaryota</taxon>
        <taxon>Metazoa</taxon>
        <taxon>Chordata</taxon>
        <taxon>Craniata</taxon>
        <taxon>Vertebrata</taxon>
        <taxon>Euteleostomi</taxon>
        <taxon>Actinopterygii</taxon>
        <taxon>Neopterygii</taxon>
        <taxon>Teleostei</taxon>
        <taxon>Protacanthopterygii</taxon>
        <taxon>Esociformes</taxon>
        <taxon>Umbridae</taxon>
        <taxon>Dallia</taxon>
    </lineage>
</organism>
<gene>
    <name evidence="1" type="ORF">DPEC_G00177960</name>
</gene>
<name>A0ACC2GF12_DALPE</name>
<feature type="non-terminal residue" evidence="1">
    <location>
        <position position="78"/>
    </location>
</feature>
<protein>
    <submittedName>
        <fullName evidence="1">Uncharacterized protein</fullName>
    </submittedName>
</protein>
<accession>A0ACC2GF12</accession>
<dbReference type="EMBL" id="CM055741">
    <property type="protein sequence ID" value="KAJ8002251.1"/>
    <property type="molecule type" value="Genomic_DNA"/>
</dbReference>
<evidence type="ECO:0000313" key="1">
    <source>
        <dbReference type="EMBL" id="KAJ8002251.1"/>
    </source>
</evidence>
<proteinExistence type="predicted"/>
<dbReference type="Proteomes" id="UP001157502">
    <property type="component" value="Chromosome 14"/>
</dbReference>